<name>F6DLZ4_DESRL</name>
<organism evidence="2 3">
    <name type="scientific">Desulforamulus ruminis (strain ATCC 23193 / DSM 2154 / NCIMB 8452 / DL)</name>
    <name type="common">Desulfotomaculum ruminis</name>
    <dbReference type="NCBI Taxonomy" id="696281"/>
    <lineage>
        <taxon>Bacteria</taxon>
        <taxon>Bacillati</taxon>
        <taxon>Bacillota</taxon>
        <taxon>Clostridia</taxon>
        <taxon>Eubacteriales</taxon>
        <taxon>Peptococcaceae</taxon>
        <taxon>Desulforamulus</taxon>
    </lineage>
</organism>
<sequence length="214" mass="22969">MVAVFNLGRREQAVLFIFMAVLLFTAGYRLAARDKGPAEPTVLSENNQREQQETGPVVYVVGAVEKPGVYKLPPGSRVNDALKLAVPLPEADLTLLNLAMVLKDEQRLAVAFQAEASEPETVPQAAPEGLSQPAGQAVMLKKTTAVSANSGLININTADETELDRLPGIGPALASRIIQYREINGSFQSIEDIKNVSGIGDKKYADLQSLITVQ</sequence>
<proteinExistence type="predicted"/>
<dbReference type="SUPFAM" id="SSF47781">
    <property type="entry name" value="RuvA domain 2-like"/>
    <property type="match status" value="1"/>
</dbReference>
<dbReference type="Pfam" id="PF10531">
    <property type="entry name" value="SLBB"/>
    <property type="match status" value="1"/>
</dbReference>
<dbReference type="Pfam" id="PF12836">
    <property type="entry name" value="HHH_3"/>
    <property type="match status" value="1"/>
</dbReference>
<dbReference type="EMBL" id="CP002780">
    <property type="protein sequence ID" value="AEG59336.1"/>
    <property type="molecule type" value="Genomic_DNA"/>
</dbReference>
<dbReference type="Gene3D" id="1.10.150.280">
    <property type="entry name" value="AF1531-like domain"/>
    <property type="match status" value="1"/>
</dbReference>
<dbReference type="InterPro" id="IPR004509">
    <property type="entry name" value="Competence_ComEA_HhH"/>
</dbReference>
<dbReference type="PANTHER" id="PTHR21180">
    <property type="entry name" value="ENDONUCLEASE/EXONUCLEASE/PHOSPHATASE FAMILY DOMAIN-CONTAINING PROTEIN 1"/>
    <property type="match status" value="1"/>
</dbReference>
<dbReference type="InterPro" id="IPR019554">
    <property type="entry name" value="Soluble_ligand-bd"/>
</dbReference>
<dbReference type="AlphaFoldDB" id="F6DLZ4"/>
<gene>
    <name evidence="2" type="ordered locus">Desru_1061</name>
</gene>
<dbReference type="GO" id="GO:0015628">
    <property type="term" value="P:protein secretion by the type II secretion system"/>
    <property type="evidence" value="ECO:0007669"/>
    <property type="project" value="TreeGrafter"/>
</dbReference>
<dbReference type="STRING" id="696281.Desru_1061"/>
<evidence type="ECO:0000313" key="3">
    <source>
        <dbReference type="Proteomes" id="UP000009234"/>
    </source>
</evidence>
<evidence type="ECO:0000313" key="2">
    <source>
        <dbReference type="EMBL" id="AEG59336.1"/>
    </source>
</evidence>
<accession>F6DLZ4</accession>
<dbReference type="GO" id="GO:0015627">
    <property type="term" value="C:type II protein secretion system complex"/>
    <property type="evidence" value="ECO:0007669"/>
    <property type="project" value="TreeGrafter"/>
</dbReference>
<dbReference type="InterPro" id="IPR010994">
    <property type="entry name" value="RuvA_2-like"/>
</dbReference>
<reference evidence="3" key="1">
    <citation type="submission" date="2011-05" db="EMBL/GenBank/DDBJ databases">
        <title>Complete sequence of Desulfotomaculum ruminis DSM 2154.</title>
        <authorList>
            <person name="Lucas S."/>
            <person name="Copeland A."/>
            <person name="Lapidus A."/>
            <person name="Cheng J.-F."/>
            <person name="Goodwin L."/>
            <person name="Pitluck S."/>
            <person name="Lu M."/>
            <person name="Detter J.C."/>
            <person name="Han C."/>
            <person name="Tapia R."/>
            <person name="Land M."/>
            <person name="Hauser L."/>
            <person name="Kyrpides N."/>
            <person name="Ivanova N."/>
            <person name="Mikhailova N."/>
            <person name="Pagani I."/>
            <person name="Stams A.J.M."/>
            <person name="Plugge C.M."/>
            <person name="Muyzer G."/>
            <person name="Kuever J."/>
            <person name="Parshina S.N."/>
            <person name="Ivanova A.E."/>
            <person name="Nazina T.N."/>
            <person name="Brambilla E."/>
            <person name="Spring S."/>
            <person name="Klenk H.-P."/>
            <person name="Woyke T."/>
        </authorList>
    </citation>
    <scope>NUCLEOTIDE SEQUENCE [LARGE SCALE GENOMIC DNA]</scope>
    <source>
        <strain evidence="3">ATCC 23193 / DSM 2154 / NCIB 8452 / DL</strain>
    </source>
</reference>
<dbReference type="Proteomes" id="UP000009234">
    <property type="component" value="Chromosome"/>
</dbReference>
<dbReference type="NCBIfam" id="TIGR00426">
    <property type="entry name" value="competence protein ComEA helix-hairpin-helix repeat region"/>
    <property type="match status" value="1"/>
</dbReference>
<keyword evidence="3" id="KW-1185">Reference proteome</keyword>
<dbReference type="PANTHER" id="PTHR21180:SF32">
    <property type="entry name" value="ENDONUCLEASE_EXONUCLEASE_PHOSPHATASE FAMILY DOMAIN-CONTAINING PROTEIN 1"/>
    <property type="match status" value="1"/>
</dbReference>
<dbReference type="HOGENOM" id="CLU_052011_1_1_9"/>
<dbReference type="InterPro" id="IPR051675">
    <property type="entry name" value="Endo/Exo/Phosphatase_dom_1"/>
</dbReference>
<feature type="domain" description="Soluble ligand binding" evidence="1">
    <location>
        <begin position="57"/>
        <end position="85"/>
    </location>
</feature>
<reference evidence="2 3" key="2">
    <citation type="journal article" date="2012" name="Stand. Genomic Sci.">
        <title>Complete genome sequence of the sulfate-reducing firmicute Desulfotomaculum ruminis type strain (DL(T)).</title>
        <authorList>
            <person name="Spring S."/>
            <person name="Visser M."/>
            <person name="Lu M."/>
            <person name="Copeland A."/>
            <person name="Lapidus A."/>
            <person name="Lucas S."/>
            <person name="Cheng J.F."/>
            <person name="Han C."/>
            <person name="Tapia R."/>
            <person name="Goodwin L.A."/>
            <person name="Pitluck S."/>
            <person name="Ivanova N."/>
            <person name="Land M."/>
            <person name="Hauser L."/>
            <person name="Larimer F."/>
            <person name="Rohde M."/>
            <person name="Goker M."/>
            <person name="Detter J.C."/>
            <person name="Kyrpides N.C."/>
            <person name="Woyke T."/>
            <person name="Schaap P.J."/>
            <person name="Plugge C.M."/>
            <person name="Muyzer G."/>
            <person name="Kuever J."/>
            <person name="Pereira I.A."/>
            <person name="Parshina S.N."/>
            <person name="Bernier-Latmani R."/>
            <person name="Stams A.J."/>
            <person name="Klenk H.P."/>
        </authorList>
    </citation>
    <scope>NUCLEOTIDE SEQUENCE [LARGE SCALE GENOMIC DNA]</scope>
    <source>
        <strain evidence="3">ATCC 23193 / DSM 2154 / NCIB 8452 / DL</strain>
    </source>
</reference>
<dbReference type="eggNOG" id="COG1555">
    <property type="taxonomic scope" value="Bacteria"/>
</dbReference>
<protein>
    <submittedName>
        <fullName evidence="2">Competence protein ComEA helix-hairpin-helix repeat protein</fullName>
    </submittedName>
</protein>
<dbReference type="KEGG" id="dru:Desru_1061"/>
<evidence type="ECO:0000259" key="1">
    <source>
        <dbReference type="Pfam" id="PF10531"/>
    </source>
</evidence>